<proteinExistence type="predicted"/>
<reference evidence="2" key="1">
    <citation type="journal article" date="2022" name="Mol. Ecol. Resour.">
        <title>The genomes of chicory, endive, great burdock and yacon provide insights into Asteraceae palaeo-polyploidization history and plant inulin production.</title>
        <authorList>
            <person name="Fan W."/>
            <person name="Wang S."/>
            <person name="Wang H."/>
            <person name="Wang A."/>
            <person name="Jiang F."/>
            <person name="Liu H."/>
            <person name="Zhao H."/>
            <person name="Xu D."/>
            <person name="Zhang Y."/>
        </authorList>
    </citation>
    <scope>NUCLEOTIDE SEQUENCE [LARGE SCALE GENOMIC DNA]</scope>
    <source>
        <strain evidence="2">cv. Yunnan</strain>
    </source>
</reference>
<sequence length="160" mass="17470">MPTPSVSSSSSLLLVVVGTLAFGSLLFISRKPHQSPPTEIQYPTPRSEFSSRPKPSYRVPYSGNHVLRSRERKQDAVVVFDQNRRELDGERSQRIDDFASSPVVDDACFCGDDGGGGLRFDYVPLQPPVAVDCLCDRLGLGKGGRTSQLGFIARLIGNQT</sequence>
<keyword evidence="2" id="KW-1185">Reference proteome</keyword>
<evidence type="ECO:0000313" key="2">
    <source>
        <dbReference type="Proteomes" id="UP001056120"/>
    </source>
</evidence>
<accession>A0ACB9K7Y6</accession>
<gene>
    <name evidence="1" type="ORF">L1987_02426</name>
</gene>
<protein>
    <submittedName>
        <fullName evidence="1">Uncharacterized protein</fullName>
    </submittedName>
</protein>
<evidence type="ECO:0000313" key="1">
    <source>
        <dbReference type="EMBL" id="KAI3828326.1"/>
    </source>
</evidence>
<reference evidence="1 2" key="2">
    <citation type="journal article" date="2022" name="Mol. Ecol. Resour.">
        <title>The genomes of chicory, endive, great burdock and yacon provide insights into Asteraceae paleo-polyploidization history and plant inulin production.</title>
        <authorList>
            <person name="Fan W."/>
            <person name="Wang S."/>
            <person name="Wang H."/>
            <person name="Wang A."/>
            <person name="Jiang F."/>
            <person name="Liu H."/>
            <person name="Zhao H."/>
            <person name="Xu D."/>
            <person name="Zhang Y."/>
        </authorList>
    </citation>
    <scope>NUCLEOTIDE SEQUENCE [LARGE SCALE GENOMIC DNA]</scope>
    <source>
        <strain evidence="2">cv. Yunnan</strain>
        <tissue evidence="1">Leaves</tissue>
    </source>
</reference>
<dbReference type="Proteomes" id="UP001056120">
    <property type="component" value="Linkage Group LG01"/>
</dbReference>
<organism evidence="1 2">
    <name type="scientific">Smallanthus sonchifolius</name>
    <dbReference type="NCBI Taxonomy" id="185202"/>
    <lineage>
        <taxon>Eukaryota</taxon>
        <taxon>Viridiplantae</taxon>
        <taxon>Streptophyta</taxon>
        <taxon>Embryophyta</taxon>
        <taxon>Tracheophyta</taxon>
        <taxon>Spermatophyta</taxon>
        <taxon>Magnoliopsida</taxon>
        <taxon>eudicotyledons</taxon>
        <taxon>Gunneridae</taxon>
        <taxon>Pentapetalae</taxon>
        <taxon>asterids</taxon>
        <taxon>campanulids</taxon>
        <taxon>Asterales</taxon>
        <taxon>Asteraceae</taxon>
        <taxon>Asteroideae</taxon>
        <taxon>Heliantheae alliance</taxon>
        <taxon>Millerieae</taxon>
        <taxon>Smallanthus</taxon>
    </lineage>
</organism>
<name>A0ACB9K7Y6_9ASTR</name>
<dbReference type="EMBL" id="CM042018">
    <property type="protein sequence ID" value="KAI3828326.1"/>
    <property type="molecule type" value="Genomic_DNA"/>
</dbReference>
<comment type="caution">
    <text evidence="1">The sequence shown here is derived from an EMBL/GenBank/DDBJ whole genome shotgun (WGS) entry which is preliminary data.</text>
</comment>